<comment type="caution">
    <text evidence="1">The sequence shown here is derived from an EMBL/GenBank/DDBJ whole genome shotgun (WGS) entry which is preliminary data.</text>
</comment>
<dbReference type="Proteomes" id="UP000253426">
    <property type="component" value="Unassembled WGS sequence"/>
</dbReference>
<sequence length="459" mass="51939">MIAAPDISKETRFDWPLCQEAEDAVLGVLRACSEKSPFLATLEQRMRDETGTLLIDWVDHLVVPESDVREFRHAGYTLDRLGDTPEGTPALWHPEAMLPRVLLADRGEPVTVAIRAESIADFLAAHGISSNLHGSPLTRYRTAVVSEENDVRLLVVERRGYRGYVPATLVPGQAATTLIAHETWRTRPRNFDDDAIGWSRTQTWLNRVIALAGRDIACAAIFTEERTFWQGRNRAAQIQKVRQDRLGLGWANHDHHTFRSSREHFVQLMQALEKLGFERRERYYAGAQAGWGAQILEQPVEGLVAFCDVDLEPEETEIDFSRVPLPRSAKLGTIGLWVGLHGESFLQAGMHHLECRFDHALLKDQLEREGVQTMKPFSDLPFLKQAFTEGERWKVRPERAQKLLNEGLITQQQYDTFVRDGAIGSHLENLQRKGGFKGFNQKSVSAIIAAVDPRMQLVH</sequence>
<accession>A0A366HNG6</accession>
<protein>
    <submittedName>
        <fullName evidence="1">Uncharacterized protein</fullName>
    </submittedName>
</protein>
<evidence type="ECO:0000313" key="1">
    <source>
        <dbReference type="EMBL" id="RBP45035.1"/>
    </source>
</evidence>
<name>A0A366HNG6_9BACT</name>
<dbReference type="EMBL" id="QNRR01000003">
    <property type="protein sequence ID" value="RBP45035.1"/>
    <property type="molecule type" value="Genomic_DNA"/>
</dbReference>
<dbReference type="AlphaFoldDB" id="A0A366HNG6"/>
<dbReference type="OrthoDB" id="212238at2"/>
<reference evidence="1 2" key="1">
    <citation type="submission" date="2018-06" db="EMBL/GenBank/DDBJ databases">
        <title>Genomic Encyclopedia of Type Strains, Phase IV (KMG-IV): sequencing the most valuable type-strain genomes for metagenomic binning, comparative biology and taxonomic classification.</title>
        <authorList>
            <person name="Goeker M."/>
        </authorList>
    </citation>
    <scope>NUCLEOTIDE SEQUENCE [LARGE SCALE GENOMIC DNA]</scope>
    <source>
        <strain evidence="1 2">DSM 25532</strain>
    </source>
</reference>
<proteinExistence type="predicted"/>
<organism evidence="1 2">
    <name type="scientific">Roseimicrobium gellanilyticum</name>
    <dbReference type="NCBI Taxonomy" id="748857"/>
    <lineage>
        <taxon>Bacteria</taxon>
        <taxon>Pseudomonadati</taxon>
        <taxon>Verrucomicrobiota</taxon>
        <taxon>Verrucomicrobiia</taxon>
        <taxon>Verrucomicrobiales</taxon>
        <taxon>Verrucomicrobiaceae</taxon>
        <taxon>Roseimicrobium</taxon>
    </lineage>
</organism>
<keyword evidence="2" id="KW-1185">Reference proteome</keyword>
<gene>
    <name evidence="1" type="ORF">DES53_10330</name>
</gene>
<evidence type="ECO:0000313" key="2">
    <source>
        <dbReference type="Proteomes" id="UP000253426"/>
    </source>
</evidence>